<dbReference type="InterPro" id="IPR000847">
    <property type="entry name" value="LysR_HTH_N"/>
</dbReference>
<evidence type="ECO:0000256" key="1">
    <source>
        <dbReference type="ARBA" id="ARBA00009437"/>
    </source>
</evidence>
<evidence type="ECO:0000259" key="5">
    <source>
        <dbReference type="PROSITE" id="PS50931"/>
    </source>
</evidence>
<evidence type="ECO:0000256" key="2">
    <source>
        <dbReference type="ARBA" id="ARBA00023015"/>
    </source>
</evidence>
<dbReference type="GO" id="GO:0003700">
    <property type="term" value="F:DNA-binding transcription factor activity"/>
    <property type="evidence" value="ECO:0007669"/>
    <property type="project" value="InterPro"/>
</dbReference>
<keyword evidence="8" id="KW-1185">Reference proteome</keyword>
<organism evidence="7 9">
    <name type="scientific">Rhodococcus opacus</name>
    <name type="common">Nocardia opaca</name>
    <dbReference type="NCBI Taxonomy" id="37919"/>
    <lineage>
        <taxon>Bacteria</taxon>
        <taxon>Bacillati</taxon>
        <taxon>Actinomycetota</taxon>
        <taxon>Actinomycetes</taxon>
        <taxon>Mycobacteriales</taxon>
        <taxon>Nocardiaceae</taxon>
        <taxon>Rhodococcus</taxon>
    </lineage>
</organism>
<reference evidence="6" key="1">
    <citation type="submission" date="2022-12" db="EMBL/GenBank/DDBJ databases">
        <authorList>
            <person name="Krivoruchko A.V."/>
            <person name="Elkin A."/>
        </authorList>
    </citation>
    <scope>NUCLEOTIDE SEQUENCE</scope>
    <source>
        <strain evidence="6">IEGM 249</strain>
    </source>
</reference>
<dbReference type="EMBL" id="CP130956">
    <property type="protein sequence ID" value="WLF52070.1"/>
    <property type="molecule type" value="Genomic_DNA"/>
</dbReference>
<reference evidence="7" key="2">
    <citation type="submission" date="2023-07" db="EMBL/GenBank/DDBJ databases">
        <title>Genomic analysis of Rhodococcus opacus VOC-14 with glycol ethers degradation activity.</title>
        <authorList>
            <person name="Narkevich D.A."/>
            <person name="Hlushen A.M."/>
            <person name="Akhremchuk A.E."/>
            <person name="Sikolenko M.A."/>
            <person name="Valentovich L.N."/>
        </authorList>
    </citation>
    <scope>NUCLEOTIDE SEQUENCE</scope>
    <source>
        <strain evidence="7">VOC-14</strain>
        <plasmid evidence="7">pRho-VOC14-L</plasmid>
    </source>
</reference>
<dbReference type="SUPFAM" id="SSF53850">
    <property type="entry name" value="Periplasmic binding protein-like II"/>
    <property type="match status" value="1"/>
</dbReference>
<dbReference type="InterPro" id="IPR036390">
    <property type="entry name" value="WH_DNA-bd_sf"/>
</dbReference>
<keyword evidence="4" id="KW-0804">Transcription</keyword>
<gene>
    <name evidence="6" type="ORF">O4328_20100</name>
    <name evidence="7" type="ORF">Q5707_42295</name>
</gene>
<geneLocation type="plasmid" evidence="7 9">
    <name>pRho-VOC14-L</name>
</geneLocation>
<dbReference type="AlphaFoldDB" id="A0AAX3YSM3"/>
<dbReference type="InterPro" id="IPR050389">
    <property type="entry name" value="LysR-type_TF"/>
</dbReference>
<dbReference type="PROSITE" id="PS50931">
    <property type="entry name" value="HTH_LYSR"/>
    <property type="match status" value="1"/>
</dbReference>
<proteinExistence type="inferred from homology"/>
<evidence type="ECO:0000313" key="9">
    <source>
        <dbReference type="Proteomes" id="UP001231166"/>
    </source>
</evidence>
<dbReference type="PRINTS" id="PR00039">
    <property type="entry name" value="HTHLYSR"/>
</dbReference>
<dbReference type="RefSeq" id="WP_269591497.1">
    <property type="nucleotide sequence ID" value="NZ_CP130956.1"/>
</dbReference>
<accession>A0AAX3YSM3</accession>
<dbReference type="InterPro" id="IPR005119">
    <property type="entry name" value="LysR_subst-bd"/>
</dbReference>
<dbReference type="Gene3D" id="3.40.190.10">
    <property type="entry name" value="Periplasmic binding protein-like II"/>
    <property type="match status" value="2"/>
</dbReference>
<dbReference type="EMBL" id="JAPWIS010000010">
    <property type="protein sequence ID" value="MCZ4585974.1"/>
    <property type="molecule type" value="Genomic_DNA"/>
</dbReference>
<dbReference type="Gene3D" id="1.10.10.10">
    <property type="entry name" value="Winged helix-like DNA-binding domain superfamily/Winged helix DNA-binding domain"/>
    <property type="match status" value="1"/>
</dbReference>
<dbReference type="CDD" id="cd08417">
    <property type="entry name" value="PBP2_Nitroaromatics_like"/>
    <property type="match status" value="1"/>
</dbReference>
<dbReference type="Pfam" id="PF03466">
    <property type="entry name" value="LysR_substrate"/>
    <property type="match status" value="1"/>
</dbReference>
<dbReference type="PANTHER" id="PTHR30118:SF15">
    <property type="entry name" value="TRANSCRIPTIONAL REGULATORY PROTEIN"/>
    <property type="match status" value="1"/>
</dbReference>
<feature type="domain" description="HTH lysR-type" evidence="5">
    <location>
        <begin position="6"/>
        <end position="63"/>
    </location>
</feature>
<sequence length="322" mass="35776">MEISNLNLNLLIHLDALLSHRSVSRAAEHLGLSQPTVSAALARLRRHFGDELLHRVGNSSELTPMASSLRPLVTEAIISAQRVFLNQKVFDPATCRREFTILTSDYWMRTFGPPLSRSMASNAPMASLRFELVRSEDLDRPVNALQKFDGALVPHGVVRGAPHVDLVTTEWCVVVSVDNDRVGESIEIQDLAELPWVIYADRSSSPATTLNAVIIRQLRLSGLDPRIAAAVPTFTAVPDFVVGTDRVAVIHRPEALRLQDHMGLRILDLPVPNVSLTQAFWWHPQVGRDEAHRWLRTLLREVAEQLTASQVGFEPPAADRAL</sequence>
<dbReference type="Proteomes" id="UP001066327">
    <property type="component" value="Unassembled WGS sequence"/>
</dbReference>
<dbReference type="InterPro" id="IPR037402">
    <property type="entry name" value="YidZ_PBP2"/>
</dbReference>
<dbReference type="Pfam" id="PF00126">
    <property type="entry name" value="HTH_1"/>
    <property type="match status" value="1"/>
</dbReference>
<dbReference type="PANTHER" id="PTHR30118">
    <property type="entry name" value="HTH-TYPE TRANSCRIPTIONAL REGULATOR LEUO-RELATED"/>
    <property type="match status" value="1"/>
</dbReference>
<evidence type="ECO:0000313" key="6">
    <source>
        <dbReference type="EMBL" id="MCZ4585974.1"/>
    </source>
</evidence>
<evidence type="ECO:0000256" key="4">
    <source>
        <dbReference type="ARBA" id="ARBA00023163"/>
    </source>
</evidence>
<keyword evidence="7" id="KW-0614">Plasmid</keyword>
<keyword evidence="3" id="KW-0238">DNA-binding</keyword>
<comment type="similarity">
    <text evidence="1">Belongs to the LysR transcriptional regulatory family.</text>
</comment>
<evidence type="ECO:0000313" key="7">
    <source>
        <dbReference type="EMBL" id="WLF52070.1"/>
    </source>
</evidence>
<protein>
    <submittedName>
        <fullName evidence="7">LysR family transcriptional regulator</fullName>
    </submittedName>
</protein>
<dbReference type="GO" id="GO:0003677">
    <property type="term" value="F:DNA binding"/>
    <property type="evidence" value="ECO:0007669"/>
    <property type="project" value="UniProtKB-KW"/>
</dbReference>
<evidence type="ECO:0000313" key="8">
    <source>
        <dbReference type="Proteomes" id="UP001066327"/>
    </source>
</evidence>
<dbReference type="Proteomes" id="UP001231166">
    <property type="component" value="Plasmid pRho-VOC14-L"/>
</dbReference>
<dbReference type="SUPFAM" id="SSF46785">
    <property type="entry name" value="Winged helix' DNA-binding domain"/>
    <property type="match status" value="1"/>
</dbReference>
<name>A0AAX3YSM3_RHOOP</name>
<evidence type="ECO:0000256" key="3">
    <source>
        <dbReference type="ARBA" id="ARBA00023125"/>
    </source>
</evidence>
<dbReference type="InterPro" id="IPR036388">
    <property type="entry name" value="WH-like_DNA-bd_sf"/>
</dbReference>
<keyword evidence="2" id="KW-0805">Transcription regulation</keyword>